<gene>
    <name evidence="2" type="ORF">M4438_37810</name>
</gene>
<feature type="non-terminal residue" evidence="2">
    <location>
        <position position="144"/>
    </location>
</feature>
<dbReference type="Proteomes" id="UP001202052">
    <property type="component" value="Unassembled WGS sequence"/>
</dbReference>
<comment type="caution">
    <text evidence="2">The sequence shown here is derived from an EMBL/GenBank/DDBJ whole genome shotgun (WGS) entry which is preliminary data.</text>
</comment>
<evidence type="ECO:0000256" key="1">
    <source>
        <dbReference type="SAM" id="MobiDB-lite"/>
    </source>
</evidence>
<keyword evidence="3" id="KW-1185">Reference proteome</keyword>
<proteinExistence type="predicted"/>
<accession>A0ABT0P619</accession>
<organism evidence="2 3">
    <name type="scientific">Streptomyces lavenduligriseus</name>
    <dbReference type="NCBI Taxonomy" id="67315"/>
    <lineage>
        <taxon>Bacteria</taxon>
        <taxon>Bacillati</taxon>
        <taxon>Actinomycetota</taxon>
        <taxon>Actinomycetes</taxon>
        <taxon>Kitasatosporales</taxon>
        <taxon>Streptomycetaceae</taxon>
        <taxon>Streptomyces</taxon>
    </lineage>
</organism>
<feature type="region of interest" description="Disordered" evidence="1">
    <location>
        <begin position="116"/>
        <end position="144"/>
    </location>
</feature>
<name>A0ABT0P619_9ACTN</name>
<sequence>LVFHDGIPLPAVTADDAALHAHATARFSVMTDGAGDPLFDREPLIVGGVLTGHPDDGTDDGHLLDKDLGWLLMARRADDGTHHFFQMPVTHLENTGPAARILRNYAALLALEGWDVPPPMPGRARPNGKGKKSSSPSAAERRRR</sequence>
<feature type="non-terminal residue" evidence="2">
    <location>
        <position position="1"/>
    </location>
</feature>
<protein>
    <submittedName>
        <fullName evidence="2">Uncharacterized protein</fullName>
    </submittedName>
</protein>
<reference evidence="2 3" key="1">
    <citation type="submission" date="2022-05" db="EMBL/GenBank/DDBJ databases">
        <title>Genome Resource of Streptomyces lavenduligriseus GA1-1, a Strain with Broad-Spectrum Antifungal Activity against Phytopathogenic Fungi.</title>
        <authorList>
            <person name="Qi D."/>
        </authorList>
    </citation>
    <scope>NUCLEOTIDE SEQUENCE [LARGE SCALE GENOMIC DNA]</scope>
    <source>
        <strain evidence="2 3">GA1-1</strain>
    </source>
</reference>
<evidence type="ECO:0000313" key="2">
    <source>
        <dbReference type="EMBL" id="MCL3999180.1"/>
    </source>
</evidence>
<evidence type="ECO:0000313" key="3">
    <source>
        <dbReference type="Proteomes" id="UP001202052"/>
    </source>
</evidence>
<dbReference type="EMBL" id="JAMCCK010000182">
    <property type="protein sequence ID" value="MCL3999180.1"/>
    <property type="molecule type" value="Genomic_DNA"/>
</dbReference>